<feature type="domain" description="DUF5618" evidence="1">
    <location>
        <begin position="3"/>
        <end position="119"/>
    </location>
</feature>
<organism evidence="2 3">
    <name type="scientific">Nibrella viscosa</name>
    <dbReference type="NCBI Taxonomy" id="1084524"/>
    <lineage>
        <taxon>Bacteria</taxon>
        <taxon>Pseudomonadati</taxon>
        <taxon>Bacteroidota</taxon>
        <taxon>Cytophagia</taxon>
        <taxon>Cytophagales</taxon>
        <taxon>Spirosomataceae</taxon>
        <taxon>Nibrella</taxon>
    </lineage>
</organism>
<comment type="caution">
    <text evidence="2">The sequence shown here is derived from an EMBL/GenBank/DDBJ whole genome shotgun (WGS) entry which is preliminary data.</text>
</comment>
<dbReference type="Proteomes" id="UP001500936">
    <property type="component" value="Unassembled WGS sequence"/>
</dbReference>
<sequence length="124" mass="13659">MNHIEEAKRYVENARQLLSEKAGKEDGIYQDTKYVKLAGHAAYTGILVALDGLFGKKGKGRKDVDWYKQQLAGVDRKQLGQFVAAYDTLHLSMSYDGNPSADVAQAGLRQAESLINWVATKANA</sequence>
<dbReference type="Gene3D" id="1.20.120.330">
    <property type="entry name" value="Nucleotidyltransferases domain 2"/>
    <property type="match status" value="1"/>
</dbReference>
<proteinExistence type="predicted"/>
<reference evidence="3" key="1">
    <citation type="journal article" date="2019" name="Int. J. Syst. Evol. Microbiol.">
        <title>The Global Catalogue of Microorganisms (GCM) 10K type strain sequencing project: providing services to taxonomists for standard genome sequencing and annotation.</title>
        <authorList>
            <consortium name="The Broad Institute Genomics Platform"/>
            <consortium name="The Broad Institute Genome Sequencing Center for Infectious Disease"/>
            <person name="Wu L."/>
            <person name="Ma J."/>
        </authorList>
    </citation>
    <scope>NUCLEOTIDE SEQUENCE [LARGE SCALE GENOMIC DNA]</scope>
    <source>
        <strain evidence="3">JCM 17925</strain>
    </source>
</reference>
<keyword evidence="3" id="KW-1185">Reference proteome</keyword>
<dbReference type="EMBL" id="BAABHB010000002">
    <property type="protein sequence ID" value="GAA4399812.1"/>
    <property type="molecule type" value="Genomic_DNA"/>
</dbReference>
<protein>
    <recommendedName>
        <fullName evidence="1">DUF5618 domain-containing protein</fullName>
    </recommendedName>
</protein>
<gene>
    <name evidence="2" type="ORF">GCM10023187_12270</name>
</gene>
<dbReference type="Pfam" id="PF18498">
    <property type="entry name" value="DUF5618"/>
    <property type="match status" value="1"/>
</dbReference>
<evidence type="ECO:0000313" key="2">
    <source>
        <dbReference type="EMBL" id="GAA4399812.1"/>
    </source>
</evidence>
<accession>A0ABP8K3A0</accession>
<dbReference type="InterPro" id="IPR040988">
    <property type="entry name" value="DUF5618"/>
</dbReference>
<evidence type="ECO:0000259" key="1">
    <source>
        <dbReference type="Pfam" id="PF18498"/>
    </source>
</evidence>
<evidence type="ECO:0000313" key="3">
    <source>
        <dbReference type="Proteomes" id="UP001500936"/>
    </source>
</evidence>
<dbReference type="RefSeq" id="WP_345265009.1">
    <property type="nucleotide sequence ID" value="NZ_BAABHB010000002.1"/>
</dbReference>
<name>A0ABP8K3A0_9BACT</name>